<comment type="caution">
    <text evidence="2">The sequence shown here is derived from an EMBL/GenBank/DDBJ whole genome shotgun (WGS) entry which is preliminary data.</text>
</comment>
<dbReference type="EMBL" id="CAXAMM010042228">
    <property type="protein sequence ID" value="CAK9103670.1"/>
    <property type="molecule type" value="Genomic_DNA"/>
</dbReference>
<protein>
    <submittedName>
        <fullName evidence="2">Uncharacterized protein</fullName>
    </submittedName>
</protein>
<accession>A0ABP0RU44</accession>
<sequence length="132" mass="14851">MWAKSGGVKAIFMQRVKILSVTTRSKKIEVTGGFYSEEDMKNELGYSPERIEKVKKWVKSKLALYQKNTLKSKSTLVNLADKIRELAKQDTACKAPVDKLDVIIKELDDSYESMSDMHAEGSATGFSKEPLD</sequence>
<gene>
    <name evidence="1" type="ORF">SCF082_LOCUS48416</name>
    <name evidence="2" type="ORF">SCF082_LOCUS48475</name>
</gene>
<keyword evidence="3" id="KW-1185">Reference proteome</keyword>
<reference evidence="2 3" key="1">
    <citation type="submission" date="2024-02" db="EMBL/GenBank/DDBJ databases">
        <authorList>
            <person name="Chen Y."/>
            <person name="Shah S."/>
            <person name="Dougan E. K."/>
            <person name="Thang M."/>
            <person name="Chan C."/>
        </authorList>
    </citation>
    <scope>NUCLEOTIDE SEQUENCE [LARGE SCALE GENOMIC DNA]</scope>
</reference>
<evidence type="ECO:0000313" key="1">
    <source>
        <dbReference type="EMBL" id="CAK9103670.1"/>
    </source>
</evidence>
<evidence type="ECO:0000313" key="3">
    <source>
        <dbReference type="Proteomes" id="UP001642464"/>
    </source>
</evidence>
<evidence type="ECO:0000313" key="2">
    <source>
        <dbReference type="EMBL" id="CAK9103809.1"/>
    </source>
</evidence>
<organism evidence="2 3">
    <name type="scientific">Durusdinium trenchii</name>
    <dbReference type="NCBI Taxonomy" id="1381693"/>
    <lineage>
        <taxon>Eukaryota</taxon>
        <taxon>Sar</taxon>
        <taxon>Alveolata</taxon>
        <taxon>Dinophyceae</taxon>
        <taxon>Suessiales</taxon>
        <taxon>Symbiodiniaceae</taxon>
        <taxon>Durusdinium</taxon>
    </lineage>
</organism>
<proteinExistence type="predicted"/>
<dbReference type="EMBL" id="CAXAMM010042240">
    <property type="protein sequence ID" value="CAK9103809.1"/>
    <property type="molecule type" value="Genomic_DNA"/>
</dbReference>
<name>A0ABP0RU44_9DINO</name>
<dbReference type="Proteomes" id="UP001642464">
    <property type="component" value="Unassembled WGS sequence"/>
</dbReference>